<evidence type="ECO:0000256" key="1">
    <source>
        <dbReference type="SAM" id="MobiDB-lite"/>
    </source>
</evidence>
<proteinExistence type="predicted"/>
<protein>
    <submittedName>
        <fullName evidence="2">Uncharacterized protein</fullName>
    </submittedName>
</protein>
<accession>A0A371D794</accession>
<dbReference type="EMBL" id="KZ857412">
    <property type="protein sequence ID" value="RDX48372.1"/>
    <property type="molecule type" value="Genomic_DNA"/>
</dbReference>
<reference evidence="2 3" key="1">
    <citation type="journal article" date="2018" name="Biotechnol. Biofuels">
        <title>Integrative visual omics of the white-rot fungus Polyporus brumalis exposes the biotechnological potential of its oxidative enzymes for delignifying raw plant biomass.</title>
        <authorList>
            <person name="Miyauchi S."/>
            <person name="Rancon A."/>
            <person name="Drula E."/>
            <person name="Hage H."/>
            <person name="Chaduli D."/>
            <person name="Favel A."/>
            <person name="Grisel S."/>
            <person name="Henrissat B."/>
            <person name="Herpoel-Gimbert I."/>
            <person name="Ruiz-Duenas F.J."/>
            <person name="Chevret D."/>
            <person name="Hainaut M."/>
            <person name="Lin J."/>
            <person name="Wang M."/>
            <person name="Pangilinan J."/>
            <person name="Lipzen A."/>
            <person name="Lesage-Meessen L."/>
            <person name="Navarro D."/>
            <person name="Riley R."/>
            <person name="Grigoriev I.V."/>
            <person name="Zhou S."/>
            <person name="Raouche S."/>
            <person name="Rosso M.N."/>
        </authorList>
    </citation>
    <scope>NUCLEOTIDE SEQUENCE [LARGE SCALE GENOMIC DNA]</scope>
    <source>
        <strain evidence="2 3">BRFM 1820</strain>
    </source>
</reference>
<keyword evidence="3" id="KW-1185">Reference proteome</keyword>
<evidence type="ECO:0000313" key="3">
    <source>
        <dbReference type="Proteomes" id="UP000256964"/>
    </source>
</evidence>
<dbReference type="OrthoDB" id="2762859at2759"/>
<evidence type="ECO:0000313" key="2">
    <source>
        <dbReference type="EMBL" id="RDX48372.1"/>
    </source>
</evidence>
<feature type="region of interest" description="Disordered" evidence="1">
    <location>
        <begin position="1"/>
        <end position="30"/>
    </location>
</feature>
<sequence length="209" mass="23763">MIHIASGFTPPAPHRTASKPKLDPESMEHWTPDLCTQRGERVPRHLVAYAVGAAFPVEHLRPIAEAVCSPEMLDKHGDNHLGALLFHLIDTGKKMTLLHVQDSATRRPFTLWVHRVFPGLPHGQEPPRHLSEKSWALFHDYLKQRGVSDEVRESMRMCCIEWPKGAAYPVWVPESLLNSIREQERLRRQQAELERDGTATMRRLAAAAP</sequence>
<gene>
    <name evidence="2" type="ORF">OH76DRAFT_1404966</name>
</gene>
<feature type="compositionally biased region" description="Basic and acidic residues" evidence="1">
    <location>
        <begin position="20"/>
        <end position="30"/>
    </location>
</feature>
<organism evidence="2 3">
    <name type="scientific">Lentinus brumalis</name>
    <dbReference type="NCBI Taxonomy" id="2498619"/>
    <lineage>
        <taxon>Eukaryota</taxon>
        <taxon>Fungi</taxon>
        <taxon>Dikarya</taxon>
        <taxon>Basidiomycota</taxon>
        <taxon>Agaricomycotina</taxon>
        <taxon>Agaricomycetes</taxon>
        <taxon>Polyporales</taxon>
        <taxon>Polyporaceae</taxon>
        <taxon>Lentinus</taxon>
    </lineage>
</organism>
<name>A0A371D794_9APHY</name>
<dbReference type="AlphaFoldDB" id="A0A371D794"/>
<dbReference type="Proteomes" id="UP000256964">
    <property type="component" value="Unassembled WGS sequence"/>
</dbReference>